<proteinExistence type="predicted"/>
<sequence length="171" mass="19208">MRPRSRWAEIIMMGEEIGDTIARRMKPKEEPTIPPSPPLIWEETLPVGTRDKEIILGIKAKALNIRTDRDIVVNLYVRADDREVKRWPPIPVPASESPLDLVLPEGEWIERMFITASAGATIKAAASVRPISISFGRAKIEGTAVASFSPMQSYWYWAYSLEQPAGAFECK</sequence>
<reference evidence="1" key="1">
    <citation type="journal article" date="2014" name="Front. Microbiol.">
        <title>High frequency of phylogenetically diverse reductive dehalogenase-homologous genes in deep subseafloor sedimentary metagenomes.</title>
        <authorList>
            <person name="Kawai M."/>
            <person name="Futagami T."/>
            <person name="Toyoda A."/>
            <person name="Takaki Y."/>
            <person name="Nishi S."/>
            <person name="Hori S."/>
            <person name="Arai W."/>
            <person name="Tsubouchi T."/>
            <person name="Morono Y."/>
            <person name="Uchiyama I."/>
            <person name="Ito T."/>
            <person name="Fujiyama A."/>
            <person name="Inagaki F."/>
            <person name="Takami H."/>
        </authorList>
    </citation>
    <scope>NUCLEOTIDE SEQUENCE</scope>
    <source>
        <strain evidence="1">Expedition CK06-06</strain>
    </source>
</reference>
<gene>
    <name evidence="1" type="ORF">S06H3_55509</name>
</gene>
<dbReference type="AlphaFoldDB" id="X1R4K8"/>
<evidence type="ECO:0000313" key="1">
    <source>
        <dbReference type="EMBL" id="GAI58055.1"/>
    </source>
</evidence>
<feature type="non-terminal residue" evidence="1">
    <location>
        <position position="171"/>
    </location>
</feature>
<accession>X1R4K8</accession>
<protein>
    <submittedName>
        <fullName evidence="1">Uncharacterized protein</fullName>
    </submittedName>
</protein>
<comment type="caution">
    <text evidence="1">The sequence shown here is derived from an EMBL/GenBank/DDBJ whole genome shotgun (WGS) entry which is preliminary data.</text>
</comment>
<name>X1R4K8_9ZZZZ</name>
<organism evidence="1">
    <name type="scientific">marine sediment metagenome</name>
    <dbReference type="NCBI Taxonomy" id="412755"/>
    <lineage>
        <taxon>unclassified sequences</taxon>
        <taxon>metagenomes</taxon>
        <taxon>ecological metagenomes</taxon>
    </lineage>
</organism>
<dbReference type="EMBL" id="BARV01035594">
    <property type="protein sequence ID" value="GAI58055.1"/>
    <property type="molecule type" value="Genomic_DNA"/>
</dbReference>